<comment type="caution">
    <text evidence="2">The sequence shown here is derived from an EMBL/GenBank/DDBJ whole genome shotgun (WGS) entry which is preliminary data.</text>
</comment>
<evidence type="ECO:0000313" key="2">
    <source>
        <dbReference type="EMBL" id="KPN62227.1"/>
    </source>
</evidence>
<organism evidence="2 3">
    <name type="scientific">Aliiroseovarius crassostreae</name>
    <dbReference type="NCBI Taxonomy" id="154981"/>
    <lineage>
        <taxon>Bacteria</taxon>
        <taxon>Pseudomonadati</taxon>
        <taxon>Pseudomonadota</taxon>
        <taxon>Alphaproteobacteria</taxon>
        <taxon>Rhodobacterales</taxon>
        <taxon>Paracoccaceae</taxon>
        <taxon>Aliiroseovarius</taxon>
    </lineage>
</organism>
<evidence type="ECO:0008006" key="4">
    <source>
        <dbReference type="Google" id="ProtNLM"/>
    </source>
</evidence>
<dbReference type="EMBL" id="LKBA01000019">
    <property type="protein sequence ID" value="KPN62227.1"/>
    <property type="molecule type" value="Genomic_DNA"/>
</dbReference>
<name>A0A0N8IB63_9RHOB</name>
<reference evidence="2 3" key="1">
    <citation type="submission" date="2015-09" db="EMBL/GenBank/DDBJ databases">
        <title>Draft genome sequence of Aliiroseovarius crassostreae CV919-312TSm, the causative agent of Roseovarius Oyster Disease (formerly Juvenile Oyster Disease).</title>
        <authorList>
            <person name="Kessner L."/>
            <person name="Spinard E."/>
            <person name="Nelson D."/>
        </authorList>
    </citation>
    <scope>NUCLEOTIDE SEQUENCE [LARGE SCALE GENOMIC DNA]</scope>
    <source>
        <strain evidence="2 3">CV919-312</strain>
    </source>
</reference>
<accession>A0A0N8IB63</accession>
<gene>
    <name evidence="2" type="ORF">AKJ29_08175</name>
</gene>
<sequence>MNFKKLSLISALALGLAGCNAETQQAMKDGLRSGTALERIAASGSFVVKSEQHLVERSKAQVMSALEDFSSRCLSVSVKYGRFPGDAATQIDYVPIFTNEDGTTRHVLFRKFGGHSTFVLGKGGKGFNAAVSTRIEPVNASSTKLTIAATVGLSSYVKTLVAATRGESIVCPKLP</sequence>
<protein>
    <recommendedName>
        <fullName evidence="4">DUF4251 domain-containing protein</fullName>
    </recommendedName>
</protein>
<evidence type="ECO:0000256" key="1">
    <source>
        <dbReference type="SAM" id="SignalP"/>
    </source>
</evidence>
<dbReference type="AlphaFoldDB" id="A0A0N8IB63"/>
<dbReference type="PROSITE" id="PS51257">
    <property type="entry name" value="PROKAR_LIPOPROTEIN"/>
    <property type="match status" value="1"/>
</dbReference>
<keyword evidence="1" id="KW-0732">Signal</keyword>
<evidence type="ECO:0000313" key="3">
    <source>
        <dbReference type="Proteomes" id="UP000050471"/>
    </source>
</evidence>
<proteinExistence type="predicted"/>
<feature type="signal peptide" evidence="1">
    <location>
        <begin position="1"/>
        <end position="21"/>
    </location>
</feature>
<feature type="chain" id="PRO_5006026863" description="DUF4251 domain-containing protein" evidence="1">
    <location>
        <begin position="22"/>
        <end position="175"/>
    </location>
</feature>
<keyword evidence="3" id="KW-1185">Reference proteome</keyword>
<dbReference type="Proteomes" id="UP000050471">
    <property type="component" value="Unassembled WGS sequence"/>
</dbReference>
<dbReference type="RefSeq" id="WP_055191721.1">
    <property type="nucleotide sequence ID" value="NZ_FPBS01000005.1"/>
</dbReference>